<dbReference type="Pfam" id="PF00078">
    <property type="entry name" value="RVT_1"/>
    <property type="match status" value="1"/>
</dbReference>
<dbReference type="Pfam" id="PF03372">
    <property type="entry name" value="Exo_endo_phos"/>
    <property type="match status" value="1"/>
</dbReference>
<dbReference type="SUPFAM" id="SSF56219">
    <property type="entry name" value="DNase I-like"/>
    <property type="match status" value="1"/>
</dbReference>
<organism evidence="2 3">
    <name type="scientific">Spodoptera litura</name>
    <name type="common">Asian cotton leafworm</name>
    <dbReference type="NCBI Taxonomy" id="69820"/>
    <lineage>
        <taxon>Eukaryota</taxon>
        <taxon>Metazoa</taxon>
        <taxon>Ecdysozoa</taxon>
        <taxon>Arthropoda</taxon>
        <taxon>Hexapoda</taxon>
        <taxon>Insecta</taxon>
        <taxon>Pterygota</taxon>
        <taxon>Neoptera</taxon>
        <taxon>Endopterygota</taxon>
        <taxon>Lepidoptera</taxon>
        <taxon>Glossata</taxon>
        <taxon>Ditrysia</taxon>
        <taxon>Noctuoidea</taxon>
        <taxon>Noctuidae</taxon>
        <taxon>Amphipyrinae</taxon>
        <taxon>Spodoptera</taxon>
    </lineage>
</organism>
<dbReference type="AlphaFoldDB" id="A0A9J7DPD5"/>
<keyword evidence="2" id="KW-1185">Reference proteome</keyword>
<dbReference type="GeneID" id="111349046"/>
<dbReference type="InterPro" id="IPR043502">
    <property type="entry name" value="DNA/RNA_pol_sf"/>
</dbReference>
<evidence type="ECO:0000313" key="2">
    <source>
        <dbReference type="Proteomes" id="UP000301870"/>
    </source>
</evidence>
<dbReference type="InterPro" id="IPR036691">
    <property type="entry name" value="Endo/exonu/phosph_ase_sf"/>
</dbReference>
<dbReference type="RefSeq" id="XP_022815778.1">
    <property type="nucleotide sequence ID" value="XM_022960010.1"/>
</dbReference>
<name>A0A9J7DPD5_SPOLT</name>
<dbReference type="InterPro" id="IPR005135">
    <property type="entry name" value="Endo/exonuclease/phosphatase"/>
</dbReference>
<dbReference type="GO" id="GO:0003824">
    <property type="term" value="F:catalytic activity"/>
    <property type="evidence" value="ECO:0007669"/>
    <property type="project" value="InterPro"/>
</dbReference>
<protein>
    <submittedName>
        <fullName evidence="3">Uncharacterized protein LOC111349046</fullName>
    </submittedName>
</protein>
<sequence>MSGCGFGTTETNPKMPKMANNILKLFYQNVRGLRTKTQTFNNNLAASNYDIVAITETGLNSSMHDGELIPPGFNVLRCDRMDGRKQGGVLLAVRSRFQLARLPADNVDTALFELVCATVNSRNNNCLFLCCVVYIPPKCDAEQYMHLFRILENICIKYEKVVVIGDFNMPSATLEVNSYFEYMSAFCGFQQVNEIVNINNCKLDLLLTTLLPGDIKVHLADESLVSVDVQHPPLMVTLCFSGHFGGSSSSQTSFDSSQHNDNHSMWNFKKANLCQLYHDLQLMNWDLIYDTQSSNLALNYFYDIVNNCINLCVPRKNASKSYKNKRTYPEWYTSDIIKDIRTKWRHHKLFKITSSLSDYETFSRYRSIVKRKISAAYQEYQHKLQINFKDDPRSFWTFVRTKQMRRNKPKITKDNLVITEEESAECFARYFHSVYSKKRPALDTHAAERAARGGCAGADSARVHIDYLTRRDLCTAFQRLKPKYSVGPDGIPPFVVKDCSSVFLKPLLHIFNLCLSEGRYPDCWKITRVIPVPKGGKGSDIEGYRPVAVLSAFAKIFESILQKRIYSQVGQTFSEAQHGFRVARGTGSNLLSFMSYVTPAVDAGGQVDVAYFDFRKAFDTVNNDILLAKLSKIGFTPHLLKFFASYLGDRRQFVEYAGRRSKPYYTYSGVSQGSNLGPLEFLIMVNDLPEVVRSARCLLFADDLKVFLQVEDSVGCARLQQDLDQVVQWSRDNELYFNVAKCCVMTYTRARSSICYQYQIDGAIMPRVSNVRDLGVHMVTELTFRKHVTDLCSKSFRHLGFILRQGHDFKNIAVLKILYNALGTNALRQDIG</sequence>
<dbReference type="Gene3D" id="3.60.10.10">
    <property type="entry name" value="Endonuclease/exonuclease/phosphatase"/>
    <property type="match status" value="1"/>
</dbReference>
<evidence type="ECO:0000259" key="1">
    <source>
        <dbReference type="PROSITE" id="PS50878"/>
    </source>
</evidence>
<dbReference type="Proteomes" id="UP000301870">
    <property type="component" value="Chromosome 8"/>
</dbReference>
<dbReference type="InterPro" id="IPR000477">
    <property type="entry name" value="RT_dom"/>
</dbReference>
<gene>
    <name evidence="3" type="primary">LOC111349046</name>
</gene>
<reference evidence="3" key="1">
    <citation type="submission" date="2025-08" db="UniProtKB">
        <authorList>
            <consortium name="RefSeq"/>
        </authorList>
    </citation>
    <scope>IDENTIFICATION</scope>
    <source>
        <strain evidence="3">Ishihara</strain>
        <tissue evidence="3">Whole body</tissue>
    </source>
</reference>
<proteinExistence type="predicted"/>
<dbReference type="KEGG" id="sliu:111349046"/>
<feature type="domain" description="Reverse transcriptase" evidence="1">
    <location>
        <begin position="513"/>
        <end position="803"/>
    </location>
</feature>
<dbReference type="GO" id="GO:0071897">
    <property type="term" value="P:DNA biosynthetic process"/>
    <property type="evidence" value="ECO:0007669"/>
    <property type="project" value="UniProtKB-ARBA"/>
</dbReference>
<dbReference type="PROSITE" id="PS50878">
    <property type="entry name" value="RT_POL"/>
    <property type="match status" value="1"/>
</dbReference>
<accession>A0A9J7DPD5</accession>
<dbReference type="CDD" id="cd01650">
    <property type="entry name" value="RT_nLTR_like"/>
    <property type="match status" value="1"/>
</dbReference>
<dbReference type="SUPFAM" id="SSF56672">
    <property type="entry name" value="DNA/RNA polymerases"/>
    <property type="match status" value="1"/>
</dbReference>
<dbReference type="PANTHER" id="PTHR33332">
    <property type="entry name" value="REVERSE TRANSCRIPTASE DOMAIN-CONTAINING PROTEIN"/>
    <property type="match status" value="1"/>
</dbReference>
<evidence type="ECO:0000313" key="3">
    <source>
        <dbReference type="RefSeq" id="XP_022815778.1"/>
    </source>
</evidence>
<dbReference type="OrthoDB" id="10056483at2759"/>